<evidence type="ECO:0000256" key="8">
    <source>
        <dbReference type="ARBA" id="ARBA00022824"/>
    </source>
</evidence>
<comment type="caution">
    <text evidence="11">Lacks conserved residue(s) required for the propagation of feature annotation.</text>
</comment>
<dbReference type="GO" id="GO:0031501">
    <property type="term" value="C:mannosyltransferase complex"/>
    <property type="evidence" value="ECO:0007669"/>
    <property type="project" value="TreeGrafter"/>
</dbReference>
<evidence type="ECO:0000256" key="9">
    <source>
        <dbReference type="ARBA" id="ARBA00022989"/>
    </source>
</evidence>
<evidence type="ECO:0000256" key="1">
    <source>
        <dbReference type="ARBA" id="ARBA00004477"/>
    </source>
</evidence>
<reference evidence="13" key="1">
    <citation type="submission" date="2014-11" db="EMBL/GenBank/DDBJ databases">
        <authorList>
            <person name="Otto D Thomas"/>
            <person name="Naeem Raeece"/>
        </authorList>
    </citation>
    <scope>NUCLEOTIDE SEQUENCE</scope>
</reference>
<evidence type="ECO:0000256" key="10">
    <source>
        <dbReference type="ARBA" id="ARBA00023136"/>
    </source>
</evidence>
<dbReference type="InterPro" id="IPR007315">
    <property type="entry name" value="PIG-V/Gpi18"/>
</dbReference>
<comment type="pathway">
    <text evidence="2 11">Glycolipid biosynthesis; glycosylphosphatidylinositol-anchor biosynthesis.</text>
</comment>
<dbReference type="PhylomeDB" id="A0A0G4F708"/>
<keyword evidence="5 11" id="KW-0328">Glycosyltransferase</keyword>
<feature type="transmembrane region" description="Helical" evidence="11">
    <location>
        <begin position="159"/>
        <end position="176"/>
    </location>
</feature>
<comment type="subcellular location">
    <subcellularLocation>
        <location evidence="1 11">Endoplasmic reticulum membrane</location>
        <topology evidence="1 11">Multi-pass membrane protein</topology>
    </subcellularLocation>
</comment>
<dbReference type="VEuPathDB" id="CryptoDB:Cvel_15401"/>
<organism evidence="13">
    <name type="scientific">Chromera velia CCMP2878</name>
    <dbReference type="NCBI Taxonomy" id="1169474"/>
    <lineage>
        <taxon>Eukaryota</taxon>
        <taxon>Sar</taxon>
        <taxon>Alveolata</taxon>
        <taxon>Colpodellida</taxon>
        <taxon>Chromeraceae</taxon>
        <taxon>Chromera</taxon>
    </lineage>
</organism>
<feature type="transmembrane region" description="Helical" evidence="11">
    <location>
        <begin position="113"/>
        <end position="138"/>
    </location>
</feature>
<evidence type="ECO:0000313" key="13">
    <source>
        <dbReference type="EMBL" id="CEM07906.1"/>
    </source>
</evidence>
<evidence type="ECO:0000256" key="6">
    <source>
        <dbReference type="ARBA" id="ARBA00022679"/>
    </source>
</evidence>
<dbReference type="EMBL" id="CDMZ01000152">
    <property type="protein sequence ID" value="CEM07906.1"/>
    <property type="molecule type" value="Genomic_DNA"/>
</dbReference>
<feature type="transmembrane region" description="Helical" evidence="11">
    <location>
        <begin position="431"/>
        <end position="450"/>
    </location>
</feature>
<dbReference type="AlphaFoldDB" id="A0A0G4F708"/>
<dbReference type="GO" id="GO:0006506">
    <property type="term" value="P:GPI anchor biosynthetic process"/>
    <property type="evidence" value="ECO:0007669"/>
    <property type="project" value="UniProtKB-UniPathway"/>
</dbReference>
<accession>A0A0G4F708</accession>
<keyword evidence="4 11" id="KW-0337">GPI-anchor biosynthesis</keyword>
<comment type="function">
    <text evidence="11">Mannosyltransferase involved in glycosylphosphatidylinositol-anchor biosynthesis.</text>
</comment>
<keyword evidence="10 11" id="KW-0472">Membrane</keyword>
<dbReference type="GO" id="GO:0004376">
    <property type="term" value="F:GPI mannosyltransferase activity"/>
    <property type="evidence" value="ECO:0007669"/>
    <property type="project" value="InterPro"/>
</dbReference>
<dbReference type="PANTHER" id="PTHR12468:SF2">
    <property type="entry name" value="GPI MANNOSYLTRANSFERASE 2"/>
    <property type="match status" value="1"/>
</dbReference>
<dbReference type="GO" id="GO:0005789">
    <property type="term" value="C:endoplasmic reticulum membrane"/>
    <property type="evidence" value="ECO:0007669"/>
    <property type="project" value="UniProtKB-SubCell"/>
</dbReference>
<evidence type="ECO:0000256" key="12">
    <source>
        <dbReference type="SAM" id="MobiDB-lite"/>
    </source>
</evidence>
<comment type="similarity">
    <text evidence="3 11">Belongs to the PIGV family.</text>
</comment>
<evidence type="ECO:0000256" key="7">
    <source>
        <dbReference type="ARBA" id="ARBA00022692"/>
    </source>
</evidence>
<sequence>MKAAGASRVEVIALCALLSRLVTLVLGWVFDFLVPDLDTSSDLLLRSSDTRRGLSFLYWPVKPFLRWDAAHFLHLAVEGYRVELQFAFFPALPLLMRWIGTVLKKVFEIPLGAGAGLGGMVVSNVGFVYACIGLYMFVKEILENEGSHPREAKKRAFRSALFFSFPACSVFMSAPYTESLFCALTFWGSFWLERSLALERQRENQGNLKKEKGPIEQREREKRRGLAGNWGIRWVGVLLFALGSAVRPNGILQLAPLFAVTLCSSAPLWPRVAASPGTGTGSQGEKGKGTGGGNRQRSQEPASPTTLRLWFVSLFCECLPRLLIHWFVAFLQAVTVVSPFVFILWNAYGIFCSRDKENHPAWCNRSMPNVYAHVQREYWGVGPFLYFQAKQIPNFLLAAPALSVAFGRVWSRIYRGGGRGILWSVLSDSSWGYDFVLGFLAVYTLVCANVQVFTRLVSACPTYFLHLGDLSEKRRRGGWDAVYFDVVLFFHVLFFFLGPLLFCNFVNWT</sequence>
<gene>
    <name evidence="13" type="ORF">Cvel_15401</name>
</gene>
<dbReference type="PANTHER" id="PTHR12468">
    <property type="entry name" value="GPI MANNOSYLTRANSFERASE 2"/>
    <property type="match status" value="1"/>
</dbReference>
<proteinExistence type="inferred from homology"/>
<evidence type="ECO:0000256" key="11">
    <source>
        <dbReference type="RuleBase" id="RU363112"/>
    </source>
</evidence>
<feature type="region of interest" description="Disordered" evidence="12">
    <location>
        <begin position="274"/>
        <end position="301"/>
    </location>
</feature>
<feature type="transmembrane region" description="Helical" evidence="11">
    <location>
        <begin position="482"/>
        <end position="502"/>
    </location>
</feature>
<keyword evidence="9 11" id="KW-1133">Transmembrane helix</keyword>
<feature type="transmembrane region" description="Helical" evidence="11">
    <location>
        <begin position="12"/>
        <end position="30"/>
    </location>
</feature>
<keyword evidence="7 11" id="KW-0812">Transmembrane</keyword>
<keyword evidence="6 11" id="KW-0808">Transferase</keyword>
<name>A0A0G4F708_9ALVE</name>
<dbReference type="Pfam" id="PF04188">
    <property type="entry name" value="Mannosyl_trans2"/>
    <property type="match status" value="2"/>
</dbReference>
<dbReference type="EC" id="2.4.1.-" evidence="11"/>
<evidence type="ECO:0000256" key="5">
    <source>
        <dbReference type="ARBA" id="ARBA00022676"/>
    </source>
</evidence>
<evidence type="ECO:0000256" key="2">
    <source>
        <dbReference type="ARBA" id="ARBA00004687"/>
    </source>
</evidence>
<dbReference type="GO" id="GO:0000009">
    <property type="term" value="F:alpha-1,6-mannosyltransferase activity"/>
    <property type="evidence" value="ECO:0007669"/>
    <property type="project" value="InterPro"/>
</dbReference>
<evidence type="ECO:0000256" key="3">
    <source>
        <dbReference type="ARBA" id="ARBA00008698"/>
    </source>
</evidence>
<dbReference type="UniPathway" id="UPA00196"/>
<keyword evidence="8 11" id="KW-0256">Endoplasmic reticulum</keyword>
<protein>
    <recommendedName>
        <fullName evidence="11">GPI mannosyltransferase 2</fullName>
        <ecNumber evidence="11">2.4.1.-</ecNumber>
    </recommendedName>
</protein>
<feature type="compositionally biased region" description="Gly residues" evidence="12">
    <location>
        <begin position="278"/>
        <end position="294"/>
    </location>
</feature>
<feature type="transmembrane region" description="Helical" evidence="11">
    <location>
        <begin position="323"/>
        <end position="348"/>
    </location>
</feature>
<evidence type="ECO:0000256" key="4">
    <source>
        <dbReference type="ARBA" id="ARBA00022502"/>
    </source>
</evidence>